<evidence type="ECO:0000313" key="1">
    <source>
        <dbReference type="EMBL" id="REK74326.1"/>
    </source>
</evidence>
<dbReference type="OrthoDB" id="2624510at2"/>
<dbReference type="Proteomes" id="UP000261905">
    <property type="component" value="Unassembled WGS sequence"/>
</dbReference>
<organism evidence="1 2">
    <name type="scientific">Paenibacillus paeoniae</name>
    <dbReference type="NCBI Taxonomy" id="2292705"/>
    <lineage>
        <taxon>Bacteria</taxon>
        <taxon>Bacillati</taxon>
        <taxon>Bacillota</taxon>
        <taxon>Bacilli</taxon>
        <taxon>Bacillales</taxon>
        <taxon>Paenibacillaceae</taxon>
        <taxon>Paenibacillus</taxon>
    </lineage>
</organism>
<dbReference type="EMBL" id="QUBQ01000003">
    <property type="protein sequence ID" value="REK74326.1"/>
    <property type="molecule type" value="Genomic_DNA"/>
</dbReference>
<sequence>MDIQTRNTCPHAPIQLFLEKTHPAEISALMGYLQYDGDGADGYRYRNKVTRSLIVVDRNGSLVSCDKNALHTIAIYKSVFPKRKYRRKEQRA</sequence>
<comment type="caution">
    <text evidence="1">The sequence shown here is derived from an EMBL/GenBank/DDBJ whole genome shotgun (WGS) entry which is preliminary data.</text>
</comment>
<gene>
    <name evidence="1" type="ORF">DX130_17505</name>
</gene>
<protein>
    <submittedName>
        <fullName evidence="1">Uncharacterized protein</fullName>
    </submittedName>
</protein>
<name>A0A371PFA9_9BACL</name>
<reference evidence="1 2" key="1">
    <citation type="submission" date="2018-08" db="EMBL/GenBank/DDBJ databases">
        <title>Paenibacillus sp. M4BSY-1, whole genome shotgun sequence.</title>
        <authorList>
            <person name="Tuo L."/>
        </authorList>
    </citation>
    <scope>NUCLEOTIDE SEQUENCE [LARGE SCALE GENOMIC DNA]</scope>
    <source>
        <strain evidence="1 2">M4BSY-1</strain>
    </source>
</reference>
<proteinExistence type="predicted"/>
<evidence type="ECO:0000313" key="2">
    <source>
        <dbReference type="Proteomes" id="UP000261905"/>
    </source>
</evidence>
<dbReference type="RefSeq" id="WP_116047575.1">
    <property type="nucleotide sequence ID" value="NZ_QUBQ01000003.1"/>
</dbReference>
<keyword evidence="2" id="KW-1185">Reference proteome</keyword>
<dbReference type="AlphaFoldDB" id="A0A371PFA9"/>
<accession>A0A371PFA9</accession>